<dbReference type="EMBL" id="FOIR01000001">
    <property type="protein sequence ID" value="SEW00676.1"/>
    <property type="molecule type" value="Genomic_DNA"/>
</dbReference>
<evidence type="ECO:0000313" key="3">
    <source>
        <dbReference type="Proteomes" id="UP000199437"/>
    </source>
</evidence>
<feature type="transmembrane region" description="Helical" evidence="1">
    <location>
        <begin position="7"/>
        <end position="25"/>
    </location>
</feature>
<reference evidence="3" key="1">
    <citation type="submission" date="2016-10" db="EMBL/GenBank/DDBJ databases">
        <authorList>
            <person name="Varghese N."/>
            <person name="Submissions S."/>
        </authorList>
    </citation>
    <scope>NUCLEOTIDE SEQUENCE [LARGE SCALE GENOMIC DNA]</scope>
    <source>
        <strain evidence="3">CGMCC 1.12402</strain>
    </source>
</reference>
<gene>
    <name evidence="2" type="ORF">SAMN05216290_1194</name>
</gene>
<dbReference type="GeneID" id="99985926"/>
<name>A0A1I0NGR8_9BACT</name>
<proteinExistence type="predicted"/>
<accession>A0A1I0NGR8</accession>
<feature type="transmembrane region" description="Helical" evidence="1">
    <location>
        <begin position="31"/>
        <end position="53"/>
    </location>
</feature>
<sequence>MHKLTGYIAFTGLAIVLLSILSRFVDLVPVRYRTTALIVGFTLMFLGTLWRVVTEMNAKEKEE</sequence>
<evidence type="ECO:0000313" key="2">
    <source>
        <dbReference type="EMBL" id="SEW00676.1"/>
    </source>
</evidence>
<evidence type="ECO:0000256" key="1">
    <source>
        <dbReference type="SAM" id="Phobius"/>
    </source>
</evidence>
<dbReference type="STRING" id="1267423.SAMN05216290_1194"/>
<keyword evidence="1" id="KW-0812">Transmembrane</keyword>
<dbReference type="OrthoDB" id="982700at2"/>
<keyword evidence="1" id="KW-0472">Membrane</keyword>
<dbReference type="Proteomes" id="UP000199437">
    <property type="component" value="Unassembled WGS sequence"/>
</dbReference>
<keyword evidence="1" id="KW-1133">Transmembrane helix</keyword>
<organism evidence="2 3">
    <name type="scientific">Roseivirga pacifica</name>
    <dbReference type="NCBI Taxonomy" id="1267423"/>
    <lineage>
        <taxon>Bacteria</taxon>
        <taxon>Pseudomonadati</taxon>
        <taxon>Bacteroidota</taxon>
        <taxon>Cytophagia</taxon>
        <taxon>Cytophagales</taxon>
        <taxon>Roseivirgaceae</taxon>
        <taxon>Roseivirga</taxon>
    </lineage>
</organism>
<keyword evidence="3" id="KW-1185">Reference proteome</keyword>
<protein>
    <submittedName>
        <fullName evidence="2">Uncharacterized protein</fullName>
    </submittedName>
</protein>
<dbReference type="AlphaFoldDB" id="A0A1I0NGR8"/>
<dbReference type="RefSeq" id="WP_090257596.1">
    <property type="nucleotide sequence ID" value="NZ_FOIR01000001.1"/>
</dbReference>